<evidence type="ECO:0000256" key="1">
    <source>
        <dbReference type="SAM" id="MobiDB-lite"/>
    </source>
</evidence>
<accession>A0A2Z7CIV3</accession>
<dbReference type="Proteomes" id="UP000250235">
    <property type="component" value="Unassembled WGS sequence"/>
</dbReference>
<feature type="region of interest" description="Disordered" evidence="1">
    <location>
        <begin position="168"/>
        <end position="219"/>
    </location>
</feature>
<reference evidence="2 3" key="1">
    <citation type="journal article" date="2015" name="Proc. Natl. Acad. Sci. U.S.A.">
        <title>The resurrection genome of Boea hygrometrica: A blueprint for survival of dehydration.</title>
        <authorList>
            <person name="Xiao L."/>
            <person name="Yang G."/>
            <person name="Zhang L."/>
            <person name="Yang X."/>
            <person name="Zhao S."/>
            <person name="Ji Z."/>
            <person name="Zhou Q."/>
            <person name="Hu M."/>
            <person name="Wang Y."/>
            <person name="Chen M."/>
            <person name="Xu Y."/>
            <person name="Jin H."/>
            <person name="Xiao X."/>
            <person name="Hu G."/>
            <person name="Bao F."/>
            <person name="Hu Y."/>
            <person name="Wan P."/>
            <person name="Li L."/>
            <person name="Deng X."/>
            <person name="Kuang T."/>
            <person name="Xiang C."/>
            <person name="Zhu J.K."/>
            <person name="Oliver M.J."/>
            <person name="He Y."/>
        </authorList>
    </citation>
    <scope>NUCLEOTIDE SEQUENCE [LARGE SCALE GENOMIC DNA]</scope>
    <source>
        <strain evidence="3">cv. XS01</strain>
    </source>
</reference>
<gene>
    <name evidence="2" type="ORF">F511_36256</name>
</gene>
<dbReference type="EMBL" id="KQ995359">
    <property type="protein sequence ID" value="KZV46888.1"/>
    <property type="molecule type" value="Genomic_DNA"/>
</dbReference>
<evidence type="ECO:0000313" key="3">
    <source>
        <dbReference type="Proteomes" id="UP000250235"/>
    </source>
</evidence>
<dbReference type="AlphaFoldDB" id="A0A2Z7CIV3"/>
<name>A0A2Z7CIV3_9LAMI</name>
<organism evidence="2 3">
    <name type="scientific">Dorcoceras hygrometricum</name>
    <dbReference type="NCBI Taxonomy" id="472368"/>
    <lineage>
        <taxon>Eukaryota</taxon>
        <taxon>Viridiplantae</taxon>
        <taxon>Streptophyta</taxon>
        <taxon>Embryophyta</taxon>
        <taxon>Tracheophyta</taxon>
        <taxon>Spermatophyta</taxon>
        <taxon>Magnoliopsida</taxon>
        <taxon>eudicotyledons</taxon>
        <taxon>Gunneridae</taxon>
        <taxon>Pentapetalae</taxon>
        <taxon>asterids</taxon>
        <taxon>lamiids</taxon>
        <taxon>Lamiales</taxon>
        <taxon>Gesneriaceae</taxon>
        <taxon>Didymocarpoideae</taxon>
        <taxon>Trichosporeae</taxon>
        <taxon>Loxocarpinae</taxon>
        <taxon>Dorcoceras</taxon>
    </lineage>
</organism>
<protein>
    <submittedName>
        <fullName evidence="2">Uncharacterized protein</fullName>
    </submittedName>
</protein>
<keyword evidence="3" id="KW-1185">Reference proteome</keyword>
<sequence>MHSLSRNQDFGALNEWMHLRTARRLMLMYKFYEMEVQKSFDEHRANHNLAEPSVNYDHMSILFLSRELEEITRQHRALRILAGLTPLAPETSIQGDAANVDLPQITWSEASALLLTLSNHSLSVHPKFLALEFSTQEQVDAIESAQRKEQIDEVLRNVVNIEGTADETGEYQTQSNEHHAHEDQLGETQSSLQQEQPAPEQEDQPHNSTVHSNSRSSSFHLSVHNEKSDSLCFIMLLLRVPGAKRYRIAYSDLMLVNEICLAGVSRCELLLEEVSDGQWSRFDQMSTLVNVFTGDLYPYFRRLLSFYAAVGARLVAPSSSSLGLSIDTSLETGVAGFEEHEVVTVFVCLRDCGPVVLLFFNNFGFELVVASVEFIMKLLGL</sequence>
<proteinExistence type="predicted"/>
<feature type="compositionally biased region" description="Low complexity" evidence="1">
    <location>
        <begin position="206"/>
        <end position="219"/>
    </location>
</feature>
<evidence type="ECO:0000313" key="2">
    <source>
        <dbReference type="EMBL" id="KZV46888.1"/>
    </source>
</evidence>